<reference evidence="1 2" key="1">
    <citation type="journal article" date="2019" name="Emerg. Microbes Infect.">
        <title>Comprehensive subspecies identification of 175 nontuberculous mycobacteria species based on 7547 genomic profiles.</title>
        <authorList>
            <person name="Matsumoto Y."/>
            <person name="Kinjo T."/>
            <person name="Motooka D."/>
            <person name="Nabeya D."/>
            <person name="Jung N."/>
            <person name="Uechi K."/>
            <person name="Horii T."/>
            <person name="Iida T."/>
            <person name="Fujita J."/>
            <person name="Nakamura S."/>
        </authorList>
    </citation>
    <scope>NUCLEOTIDE SEQUENCE [LARGE SCALE GENOMIC DNA]</scope>
    <source>
        <strain evidence="1 2">JCM 14738</strain>
    </source>
</reference>
<name>A0A7I7Y726_9MYCO</name>
<proteinExistence type="predicted"/>
<sequence>MEAAIWSDASPDALRTGIDALAELLTGLVDRPDRVALVLPVDVPNAVLRRDPSVHNTVGGASGSIGGRTMLRLDGGAEVIVDSNSLINADSSGFKPTAAGLPSVSPEGLERLRRTVAHEAQHANMELKGSGLGAYRHQVAWEGAPALQFAVARKMCDEHRAEWNTVQAVGSAATTADDVLDIICPVGQELAAAVGRFEQSARQAADIKRLRDEVYAACIPLWTGVAYWAAEYRQGDQIGEVPAEIARLKIWQRYVGPTWQTLAAALSQLPVIVAASPDALHLAARRLAVAVGKSLEYIGFRHKDSAALNELLHIARHDFPSARA</sequence>
<dbReference type="AlphaFoldDB" id="A0A7I7Y726"/>
<evidence type="ECO:0000313" key="1">
    <source>
        <dbReference type="EMBL" id="BBZ37489.1"/>
    </source>
</evidence>
<evidence type="ECO:0000313" key="2">
    <source>
        <dbReference type="Proteomes" id="UP000467385"/>
    </source>
</evidence>
<gene>
    <name evidence="1" type="ORF">MCNS_05520</name>
</gene>
<protein>
    <submittedName>
        <fullName evidence="1">Uncharacterized protein</fullName>
    </submittedName>
</protein>
<dbReference type="Proteomes" id="UP000467385">
    <property type="component" value="Chromosome"/>
</dbReference>
<accession>A0A7I7Y726</accession>
<keyword evidence="2" id="KW-1185">Reference proteome</keyword>
<organism evidence="1 2">
    <name type="scientific">Mycobacterium conspicuum</name>
    <dbReference type="NCBI Taxonomy" id="44010"/>
    <lineage>
        <taxon>Bacteria</taxon>
        <taxon>Bacillati</taxon>
        <taxon>Actinomycetota</taxon>
        <taxon>Actinomycetes</taxon>
        <taxon>Mycobacteriales</taxon>
        <taxon>Mycobacteriaceae</taxon>
        <taxon>Mycobacterium</taxon>
    </lineage>
</organism>
<dbReference type="EMBL" id="AP022613">
    <property type="protein sequence ID" value="BBZ37489.1"/>
    <property type="molecule type" value="Genomic_DNA"/>
</dbReference>